<evidence type="ECO:0000313" key="2">
    <source>
        <dbReference type="Proteomes" id="UP000177785"/>
    </source>
</evidence>
<protein>
    <submittedName>
        <fullName evidence="1">Uncharacterized protein</fullName>
    </submittedName>
</protein>
<comment type="caution">
    <text evidence="1">The sequence shown here is derived from an EMBL/GenBank/DDBJ whole genome shotgun (WGS) entry which is preliminary data.</text>
</comment>
<dbReference type="EMBL" id="MHNL01000006">
    <property type="protein sequence ID" value="OGZ45503.1"/>
    <property type="molecule type" value="Genomic_DNA"/>
</dbReference>
<evidence type="ECO:0000313" key="1">
    <source>
        <dbReference type="EMBL" id="OGZ45503.1"/>
    </source>
</evidence>
<dbReference type="Proteomes" id="UP000177785">
    <property type="component" value="Unassembled WGS sequence"/>
</dbReference>
<reference evidence="1 2" key="1">
    <citation type="journal article" date="2016" name="Nat. Commun.">
        <title>Thousands of microbial genomes shed light on interconnected biogeochemical processes in an aquifer system.</title>
        <authorList>
            <person name="Anantharaman K."/>
            <person name="Brown C.T."/>
            <person name="Hug L.A."/>
            <person name="Sharon I."/>
            <person name="Castelle C.J."/>
            <person name="Probst A.J."/>
            <person name="Thomas B.C."/>
            <person name="Singh A."/>
            <person name="Wilkins M.J."/>
            <person name="Karaoz U."/>
            <person name="Brodie E.L."/>
            <person name="Williams K.H."/>
            <person name="Hubbard S.S."/>
            <person name="Banfield J.F."/>
        </authorList>
    </citation>
    <scope>NUCLEOTIDE SEQUENCE [LARGE SCALE GENOMIC DNA]</scope>
</reference>
<sequence>MSVWQYESIQDLLVSCGFTIDQEQGQFSKWHTGWQFISIPFIELQGHTVPTFVAKARRRGWLAEEEGASEESYF</sequence>
<name>A0A1G2G5G1_9BACT</name>
<proteinExistence type="predicted"/>
<organism evidence="1 2">
    <name type="scientific">Candidatus Ryanbacteria bacterium RIFCSPHIGHO2_01_FULL_48_27</name>
    <dbReference type="NCBI Taxonomy" id="1802115"/>
    <lineage>
        <taxon>Bacteria</taxon>
        <taxon>Candidatus Ryaniibacteriota</taxon>
    </lineage>
</organism>
<gene>
    <name evidence="1" type="ORF">A2756_00595</name>
</gene>
<accession>A0A1G2G5G1</accession>
<dbReference type="AlphaFoldDB" id="A0A1G2G5G1"/>